<organism evidence="3">
    <name type="scientific">Nakamurella sp. A5-74</name>
    <dbReference type="NCBI Taxonomy" id="3158264"/>
    <lineage>
        <taxon>Bacteria</taxon>
        <taxon>Bacillati</taxon>
        <taxon>Actinomycetota</taxon>
        <taxon>Actinomycetes</taxon>
        <taxon>Nakamurellales</taxon>
        <taxon>Nakamurellaceae</taxon>
        <taxon>Nakamurella</taxon>
    </lineage>
</organism>
<dbReference type="Gene3D" id="1.20.120.1630">
    <property type="match status" value="1"/>
</dbReference>
<dbReference type="InterPro" id="IPR010721">
    <property type="entry name" value="UstE-like"/>
</dbReference>
<dbReference type="EMBL" id="CP159218">
    <property type="protein sequence ID" value="XCG62187.1"/>
    <property type="molecule type" value="Genomic_DNA"/>
</dbReference>
<dbReference type="GO" id="GO:0016020">
    <property type="term" value="C:membrane"/>
    <property type="evidence" value="ECO:0007669"/>
    <property type="project" value="TreeGrafter"/>
</dbReference>
<feature type="region of interest" description="Disordered" evidence="1">
    <location>
        <begin position="182"/>
        <end position="202"/>
    </location>
</feature>
<sequence>MDGGADEETTVRKSLVDWKNLGRVAGASAAVVTVLQAGTATVALRTGRRDYADGVWGPGLAAVAITVALVGKGDVVRRWSLAAGVTGWAARLDWQMTKRLRRSDSEDARYTEFLEGASTFGVINKVFVAQGLSQLLVAAPIQLAAASRLPKSGRKVLFPIGLGVMAAGAVIEALADHQKTVFKQQQAERDEKDKSSDEKRSTERDILDTGLWGWSRHPNYFGDSVVWDGAFLAAAASAPGLLTVPAPGLMSYLLIFATGAKRTERRMADRPGYRGYQDRVAFFIPRRPKRTDR</sequence>
<evidence type="ECO:0000256" key="2">
    <source>
        <dbReference type="SAM" id="Phobius"/>
    </source>
</evidence>
<gene>
    <name evidence="3" type="ORF">ABLG96_12990</name>
</gene>
<feature type="transmembrane region" description="Helical" evidence="2">
    <location>
        <begin position="230"/>
        <end position="257"/>
    </location>
</feature>
<evidence type="ECO:0000256" key="1">
    <source>
        <dbReference type="SAM" id="MobiDB-lite"/>
    </source>
</evidence>
<keyword evidence="2" id="KW-0472">Membrane</keyword>
<reference evidence="3" key="1">
    <citation type="submission" date="2024-05" db="EMBL/GenBank/DDBJ databases">
        <authorList>
            <person name="Cai S.Y."/>
            <person name="Jin L.M."/>
            <person name="Li H.R."/>
        </authorList>
    </citation>
    <scope>NUCLEOTIDE SEQUENCE</scope>
    <source>
        <strain evidence="3">A5-74</strain>
    </source>
</reference>
<feature type="transmembrane region" description="Helical" evidence="2">
    <location>
        <begin position="51"/>
        <end position="70"/>
    </location>
</feature>
<keyword evidence="2" id="KW-1133">Transmembrane helix</keyword>
<proteinExistence type="predicted"/>
<keyword evidence="2" id="KW-0812">Transmembrane</keyword>
<evidence type="ECO:0000313" key="3">
    <source>
        <dbReference type="EMBL" id="XCG62187.1"/>
    </source>
</evidence>
<name>A0AAU8DLT9_9ACTN</name>
<dbReference type="PANTHER" id="PTHR32251">
    <property type="entry name" value="3-OXO-5-ALPHA-STEROID 4-DEHYDROGENASE"/>
    <property type="match status" value="1"/>
</dbReference>
<protein>
    <submittedName>
        <fullName evidence="3">DUF1295 domain-containing protein</fullName>
    </submittedName>
</protein>
<dbReference type="PANTHER" id="PTHR32251:SF17">
    <property type="entry name" value="STEROID 5-ALPHA REDUCTASE C-TERMINAL DOMAIN-CONTAINING PROTEIN"/>
    <property type="match status" value="1"/>
</dbReference>
<dbReference type="AlphaFoldDB" id="A0AAU8DLT9"/>
<feature type="transmembrane region" description="Helical" evidence="2">
    <location>
        <begin position="156"/>
        <end position="175"/>
    </location>
</feature>
<dbReference type="RefSeq" id="WP_353647802.1">
    <property type="nucleotide sequence ID" value="NZ_CP159218.1"/>
</dbReference>
<feature type="transmembrane region" description="Helical" evidence="2">
    <location>
        <begin position="24"/>
        <end position="44"/>
    </location>
</feature>
<dbReference type="Pfam" id="PF06966">
    <property type="entry name" value="DUF1295"/>
    <property type="match status" value="1"/>
</dbReference>
<feature type="compositionally biased region" description="Basic and acidic residues" evidence="1">
    <location>
        <begin position="186"/>
        <end position="202"/>
    </location>
</feature>
<accession>A0AAU8DLT9</accession>